<name>A0A291ISX2_9MOLU</name>
<keyword evidence="4" id="KW-1185">Reference proteome</keyword>
<evidence type="ECO:0000313" key="4">
    <source>
        <dbReference type="Proteomes" id="UP000232227"/>
    </source>
</evidence>
<dbReference type="EMBL" id="CP023668">
    <property type="protein sequence ID" value="ATG97791.1"/>
    <property type="molecule type" value="Genomic_DNA"/>
</dbReference>
<accession>A0A291ISX2</accession>
<dbReference type="PANTHER" id="PTHR43673">
    <property type="entry name" value="NAD(P)H NITROREDUCTASE YDGI-RELATED"/>
    <property type="match status" value="1"/>
</dbReference>
<dbReference type="PANTHER" id="PTHR43673:SF10">
    <property type="entry name" value="NADH DEHYDROGENASE_NAD(P)H NITROREDUCTASE XCC3605-RELATED"/>
    <property type="match status" value="1"/>
</dbReference>
<protein>
    <submittedName>
        <fullName evidence="3">NAD(P)H nitroreductase</fullName>
    </submittedName>
</protein>
<organism evidence="3 4">
    <name type="scientific">Mesoplasma lactucae ATCC 49193</name>
    <dbReference type="NCBI Taxonomy" id="81460"/>
    <lineage>
        <taxon>Bacteria</taxon>
        <taxon>Bacillati</taxon>
        <taxon>Mycoplasmatota</taxon>
        <taxon>Mollicutes</taxon>
        <taxon>Entomoplasmatales</taxon>
        <taxon>Entomoplasmataceae</taxon>
        <taxon>Mesoplasma</taxon>
    </lineage>
</organism>
<evidence type="ECO:0000256" key="1">
    <source>
        <dbReference type="ARBA" id="ARBA00007118"/>
    </source>
</evidence>
<dbReference type="Gene3D" id="3.40.109.10">
    <property type="entry name" value="NADH Oxidase"/>
    <property type="match status" value="1"/>
</dbReference>
<dbReference type="Proteomes" id="UP000232227">
    <property type="component" value="Chromosome"/>
</dbReference>
<reference evidence="3 4" key="1">
    <citation type="submission" date="2017-09" db="EMBL/GenBank/DDBJ databases">
        <title>SPAdes assembly of the Mesoplasma lactucae genome.</title>
        <authorList>
            <person name="Knight T.F."/>
            <person name="Rubinstein R."/>
            <person name="Citino T."/>
        </authorList>
    </citation>
    <scope>NUCLEOTIDE SEQUENCE [LARGE SCALE GENOMIC DNA]</scope>
    <source>
        <strain evidence="3 4">831-C4</strain>
    </source>
</reference>
<dbReference type="OrthoDB" id="9812105at2"/>
<dbReference type="InterPro" id="IPR000415">
    <property type="entry name" value="Nitroreductase-like"/>
</dbReference>
<sequence length="216" mass="24726">MDVKQAIQTRVTTKEYLKGNEISDKDLQQIIEAAWLAPTSNNLQDSSVVILKSEKAKQAYRKAFQDFNKKIVDDASAIVLFVGTPWKMQIINDGQRIKDVDLHYYLKDPEQQQSMINFLFDYYGRKSVFADTLDISDTAIAFAFMALQATELGWQTTPMGGFHQPLIHQIALEQGDMIEGQRINMSMAIGKANPDSERNKHHIRIRQPKESMFKIK</sequence>
<dbReference type="AlphaFoldDB" id="A0A291ISX2"/>
<evidence type="ECO:0000313" key="3">
    <source>
        <dbReference type="EMBL" id="ATG97791.1"/>
    </source>
</evidence>
<dbReference type="GO" id="GO:0016491">
    <property type="term" value="F:oxidoreductase activity"/>
    <property type="evidence" value="ECO:0007669"/>
    <property type="project" value="UniProtKB-KW"/>
</dbReference>
<dbReference type="Pfam" id="PF00881">
    <property type="entry name" value="Nitroreductase"/>
    <property type="match status" value="1"/>
</dbReference>
<comment type="similarity">
    <text evidence="1">Belongs to the nitroreductase family.</text>
</comment>
<dbReference type="KEGG" id="mlac:CP520_03580"/>
<gene>
    <name evidence="3" type="ORF">CP520_03580</name>
</gene>
<proteinExistence type="inferred from homology"/>
<dbReference type="SUPFAM" id="SSF55469">
    <property type="entry name" value="FMN-dependent nitroreductase-like"/>
    <property type="match status" value="1"/>
</dbReference>
<dbReference type="InterPro" id="IPR029479">
    <property type="entry name" value="Nitroreductase"/>
</dbReference>
<keyword evidence="2" id="KW-0560">Oxidoreductase</keyword>
<dbReference type="RefSeq" id="WP_096863096.1">
    <property type="nucleotide sequence ID" value="NZ_CP023668.1"/>
</dbReference>
<evidence type="ECO:0000256" key="2">
    <source>
        <dbReference type="ARBA" id="ARBA00023002"/>
    </source>
</evidence>